<reference evidence="1" key="1">
    <citation type="submission" date="2016-03" db="EMBL/GenBank/DDBJ databases">
        <authorList>
            <person name="Ploux O."/>
        </authorList>
    </citation>
    <scope>NUCLEOTIDE SEQUENCE</scope>
    <source>
        <strain evidence="1">UC10</strain>
    </source>
</reference>
<accession>A0A1Y5PS90</accession>
<evidence type="ECO:0000313" key="1">
    <source>
        <dbReference type="EMBL" id="SBV32860.1"/>
    </source>
</evidence>
<dbReference type="EMBL" id="LT598653">
    <property type="protein sequence ID" value="SBV32860.1"/>
    <property type="molecule type" value="Genomic_DNA"/>
</dbReference>
<dbReference type="KEGG" id="sphu:SPPYR_1740"/>
<sequence length="63" mass="7203">MDYLTICYIILILSPKNSCHTSYFTHFPLLRRILNCGQSACLSHDDRMTAFCVTHPRVAGLFP</sequence>
<organism evidence="1">
    <name type="scientific">uncultured Sphingopyxis sp</name>
    <dbReference type="NCBI Taxonomy" id="310581"/>
    <lineage>
        <taxon>Bacteria</taxon>
        <taxon>Pseudomonadati</taxon>
        <taxon>Pseudomonadota</taxon>
        <taxon>Alphaproteobacteria</taxon>
        <taxon>Sphingomonadales</taxon>
        <taxon>Sphingomonadaceae</taxon>
        <taxon>Sphingopyxis</taxon>
        <taxon>environmental samples</taxon>
    </lineage>
</organism>
<protein>
    <submittedName>
        <fullName evidence="1">Uncharacterized protein</fullName>
    </submittedName>
</protein>
<proteinExistence type="predicted"/>
<dbReference type="AlphaFoldDB" id="A0A1Y5PS90"/>
<gene>
    <name evidence="1" type="ORF">SPPYR_1740</name>
</gene>
<name>A0A1Y5PS90_9SPHN</name>